<dbReference type="GO" id="GO:0004527">
    <property type="term" value="F:exonuclease activity"/>
    <property type="evidence" value="ECO:0007669"/>
    <property type="project" value="UniProtKB-KW"/>
</dbReference>
<keyword evidence="3" id="KW-1185">Reference proteome</keyword>
<evidence type="ECO:0000259" key="1">
    <source>
        <dbReference type="SMART" id="SM00474"/>
    </source>
</evidence>
<feature type="domain" description="3'-5' exonuclease" evidence="1">
    <location>
        <begin position="25"/>
        <end position="194"/>
    </location>
</feature>
<dbReference type="Gene3D" id="3.30.420.10">
    <property type="entry name" value="Ribonuclease H-like superfamily/Ribonuclease H"/>
    <property type="match status" value="1"/>
</dbReference>
<dbReference type="Pfam" id="PF01612">
    <property type="entry name" value="DNA_pol_A_exo1"/>
    <property type="match status" value="1"/>
</dbReference>
<reference evidence="2 3" key="1">
    <citation type="submission" date="2014-09" db="EMBL/GenBank/DDBJ databases">
        <title>Alistipes sp. 627, sp. nov., a novel member of the family Rikenellaceae isolated from human faeces.</title>
        <authorList>
            <person name="Shkoporov A.N."/>
            <person name="Chaplin A.V."/>
            <person name="Motuzova O.V."/>
            <person name="Kafarskaia L.I."/>
            <person name="Khokhlova E.V."/>
            <person name="Efimov B.A."/>
        </authorList>
    </citation>
    <scope>NUCLEOTIDE SEQUENCE [LARGE SCALE GENOMIC DNA]</scope>
    <source>
        <strain evidence="2 3">627</strain>
    </source>
</reference>
<dbReference type="PANTHER" id="PTHR47765">
    <property type="entry name" value="3'-5' EXONUCLEASE DOMAIN-CONTAINING PROTEIN"/>
    <property type="match status" value="1"/>
</dbReference>
<evidence type="ECO:0000313" key="3">
    <source>
        <dbReference type="Proteomes" id="UP000030889"/>
    </source>
</evidence>
<dbReference type="InterPro" id="IPR052408">
    <property type="entry name" value="Exonuclease_MUT-7-like"/>
</dbReference>
<dbReference type="PANTHER" id="PTHR47765:SF2">
    <property type="entry name" value="EXONUCLEASE MUT-7 HOMOLOG"/>
    <property type="match status" value="1"/>
</dbReference>
<evidence type="ECO:0000313" key="2">
    <source>
        <dbReference type="EMBL" id="KHE42549.1"/>
    </source>
</evidence>
<keyword evidence="2" id="KW-0378">Hydrolase</keyword>
<name>A0ABR4YJX6_9BACT</name>
<dbReference type="Proteomes" id="UP000030889">
    <property type="component" value="Unassembled WGS sequence"/>
</dbReference>
<gene>
    <name evidence="2" type="ORF">LG35_02845</name>
</gene>
<dbReference type="RefSeq" id="WP_035472050.1">
    <property type="nucleotide sequence ID" value="NZ_JRGF01000003.1"/>
</dbReference>
<sequence>MSCFRNNITNEEITAMPKCAFPGTVEIVDTEEKAVAACAYLMAQSALGFDTETRPSFKAGVSNRTALLQLASADRCFLFRLSQMKFVREVARVLESGDVVKVGAAVRDDIKGLQRLRWFRPQGFVDLQSVAGEWGIEEKSVRKLAAIVLGSSVSKAQRLSNWEAATLTKAQIGYAATDAWVCLEIYNRLMKEPR</sequence>
<comment type="caution">
    <text evidence="2">The sequence shown here is derived from an EMBL/GenBank/DDBJ whole genome shotgun (WGS) entry which is preliminary data.</text>
</comment>
<organism evidence="2 3">
    <name type="scientific">Alistipes inops</name>
    <dbReference type="NCBI Taxonomy" id="1501391"/>
    <lineage>
        <taxon>Bacteria</taxon>
        <taxon>Pseudomonadati</taxon>
        <taxon>Bacteroidota</taxon>
        <taxon>Bacteroidia</taxon>
        <taxon>Bacteroidales</taxon>
        <taxon>Rikenellaceae</taxon>
        <taxon>Alistipes</taxon>
    </lineage>
</organism>
<dbReference type="EMBL" id="JRGF01000003">
    <property type="protein sequence ID" value="KHE42549.1"/>
    <property type="molecule type" value="Genomic_DNA"/>
</dbReference>
<protein>
    <submittedName>
        <fullName evidence="2">3'-5' exonuclease</fullName>
    </submittedName>
</protein>
<dbReference type="SMART" id="SM00474">
    <property type="entry name" value="35EXOc"/>
    <property type="match status" value="1"/>
</dbReference>
<dbReference type="SUPFAM" id="SSF53098">
    <property type="entry name" value="Ribonuclease H-like"/>
    <property type="match status" value="1"/>
</dbReference>
<proteinExistence type="predicted"/>
<keyword evidence="2" id="KW-0540">Nuclease</keyword>
<dbReference type="InterPro" id="IPR036397">
    <property type="entry name" value="RNaseH_sf"/>
</dbReference>
<dbReference type="InterPro" id="IPR012337">
    <property type="entry name" value="RNaseH-like_sf"/>
</dbReference>
<dbReference type="InterPro" id="IPR002562">
    <property type="entry name" value="3'-5'_exonuclease_dom"/>
</dbReference>
<dbReference type="CDD" id="cd06141">
    <property type="entry name" value="WRN_exo"/>
    <property type="match status" value="1"/>
</dbReference>
<accession>A0ABR4YJX6</accession>
<keyword evidence="2" id="KW-0269">Exonuclease</keyword>